<keyword evidence="2" id="KW-1185">Reference proteome</keyword>
<organism evidence="1 2">
    <name type="scientific">Dermacentor silvarum</name>
    <name type="common">Tick</name>
    <dbReference type="NCBI Taxonomy" id="543639"/>
    <lineage>
        <taxon>Eukaryota</taxon>
        <taxon>Metazoa</taxon>
        <taxon>Ecdysozoa</taxon>
        <taxon>Arthropoda</taxon>
        <taxon>Chelicerata</taxon>
        <taxon>Arachnida</taxon>
        <taxon>Acari</taxon>
        <taxon>Parasitiformes</taxon>
        <taxon>Ixodida</taxon>
        <taxon>Ixodoidea</taxon>
        <taxon>Ixodidae</taxon>
        <taxon>Rhipicephalinae</taxon>
        <taxon>Dermacentor</taxon>
    </lineage>
</organism>
<proteinExistence type="predicted"/>
<dbReference type="EMBL" id="CM023478">
    <property type="protein sequence ID" value="KAH7934089.1"/>
    <property type="molecule type" value="Genomic_DNA"/>
</dbReference>
<protein>
    <submittedName>
        <fullName evidence="1">Uncharacterized protein</fullName>
    </submittedName>
</protein>
<evidence type="ECO:0000313" key="2">
    <source>
        <dbReference type="Proteomes" id="UP000821865"/>
    </source>
</evidence>
<reference evidence="1" key="1">
    <citation type="submission" date="2020-05" db="EMBL/GenBank/DDBJ databases">
        <title>Large-scale comparative analyses of tick genomes elucidate their genetic diversity and vector capacities.</title>
        <authorList>
            <person name="Jia N."/>
            <person name="Wang J."/>
            <person name="Shi W."/>
            <person name="Du L."/>
            <person name="Sun Y."/>
            <person name="Zhan W."/>
            <person name="Jiang J."/>
            <person name="Wang Q."/>
            <person name="Zhang B."/>
            <person name="Ji P."/>
            <person name="Sakyi L.B."/>
            <person name="Cui X."/>
            <person name="Yuan T."/>
            <person name="Jiang B."/>
            <person name="Yang W."/>
            <person name="Lam T.T.-Y."/>
            <person name="Chang Q."/>
            <person name="Ding S."/>
            <person name="Wang X."/>
            <person name="Zhu J."/>
            <person name="Ruan X."/>
            <person name="Zhao L."/>
            <person name="Wei J."/>
            <person name="Que T."/>
            <person name="Du C."/>
            <person name="Cheng J."/>
            <person name="Dai P."/>
            <person name="Han X."/>
            <person name="Huang E."/>
            <person name="Gao Y."/>
            <person name="Liu J."/>
            <person name="Shao H."/>
            <person name="Ye R."/>
            <person name="Li L."/>
            <person name="Wei W."/>
            <person name="Wang X."/>
            <person name="Wang C."/>
            <person name="Yang T."/>
            <person name="Huo Q."/>
            <person name="Li W."/>
            <person name="Guo W."/>
            <person name="Chen H."/>
            <person name="Zhou L."/>
            <person name="Ni X."/>
            <person name="Tian J."/>
            <person name="Zhou Y."/>
            <person name="Sheng Y."/>
            <person name="Liu T."/>
            <person name="Pan Y."/>
            <person name="Xia L."/>
            <person name="Li J."/>
            <person name="Zhao F."/>
            <person name="Cao W."/>
        </authorList>
    </citation>
    <scope>NUCLEOTIDE SEQUENCE</scope>
    <source>
        <strain evidence="1">Dsil-2018</strain>
    </source>
</reference>
<comment type="caution">
    <text evidence="1">The sequence shown here is derived from an EMBL/GenBank/DDBJ whole genome shotgun (WGS) entry which is preliminary data.</text>
</comment>
<dbReference type="Proteomes" id="UP000821865">
    <property type="component" value="Chromosome 9"/>
</dbReference>
<gene>
    <name evidence="1" type="ORF">HPB49_021404</name>
</gene>
<sequence>MHPNWNDERLFQTARRIVESEYQHVVYNEFLPAVLGDQFIAANGLSPLASGFTQYDNTVDATSINEFANTAFRFMHSNIDGTFIRYGPSGEVLPPVLLEREYFEMFDFSAIESSLLRGLLLQPVRKFSRLGDRAVTQMLFRLPESPFGLDLFAIDIERGRDHGTASYAAYVERLFGITLTSFDDLHERNLMSREVAKLYADIYEDVRDIDLFSAGMNEPALPDGDVGRTFAAIIAEEFRRLKLGDRFYYEHEGQAGSFSEGQLNSIRSVTYAKVLCENSPGIKAIQQRAFLLPSRTYELLYILLLTIAD</sequence>
<name>A0ACB8C5J7_DERSI</name>
<accession>A0ACB8C5J7</accession>
<evidence type="ECO:0000313" key="1">
    <source>
        <dbReference type="EMBL" id="KAH7934089.1"/>
    </source>
</evidence>